<sequence length="235" mass="28017">MASTNFIQERQSIMRPLLFKVENYPFWRMRFENFIQFIDLDIWDIIVDGPHTFNKTVNGVKHIKIRIEWDDKDKKYRLLNHKTLIAILCAFSESEFNGVAINDIALKVVKQSDEKSLRSDNEKEDDEEITLLTIRFNRFLRNKQVNRRFFKKEKPRRDIRRDMPKDDQEIENIICYQKYPKDSKKKAMIASCSDNDESQNKEEKEATKLCSMVLDHPMDDEDAESSKQEKNLQVS</sequence>
<dbReference type="Gramene" id="EOY08792">
    <property type="protein sequence ID" value="EOY08792"/>
    <property type="gene ID" value="TCM_023954"/>
</dbReference>
<dbReference type="OMA" id="ENEWDEN"/>
<evidence type="ECO:0000256" key="1">
    <source>
        <dbReference type="SAM" id="MobiDB-lite"/>
    </source>
</evidence>
<dbReference type="InParanoid" id="A0A061EWK3"/>
<evidence type="ECO:0008006" key="4">
    <source>
        <dbReference type="Google" id="ProtNLM"/>
    </source>
</evidence>
<gene>
    <name evidence="2" type="ORF">TCM_023954</name>
</gene>
<proteinExistence type="predicted"/>
<dbReference type="Proteomes" id="UP000026915">
    <property type="component" value="Chromosome 5"/>
</dbReference>
<protein>
    <recommendedName>
        <fullName evidence="4">DUF4219 domain-containing protein</fullName>
    </recommendedName>
</protein>
<dbReference type="EMBL" id="CM001883">
    <property type="protein sequence ID" value="EOY08792.1"/>
    <property type="molecule type" value="Genomic_DNA"/>
</dbReference>
<evidence type="ECO:0000313" key="2">
    <source>
        <dbReference type="EMBL" id="EOY08792.1"/>
    </source>
</evidence>
<organism evidence="2 3">
    <name type="scientific">Theobroma cacao</name>
    <name type="common">Cacao</name>
    <name type="synonym">Cocoa</name>
    <dbReference type="NCBI Taxonomy" id="3641"/>
    <lineage>
        <taxon>Eukaryota</taxon>
        <taxon>Viridiplantae</taxon>
        <taxon>Streptophyta</taxon>
        <taxon>Embryophyta</taxon>
        <taxon>Tracheophyta</taxon>
        <taxon>Spermatophyta</taxon>
        <taxon>Magnoliopsida</taxon>
        <taxon>eudicotyledons</taxon>
        <taxon>Gunneridae</taxon>
        <taxon>Pentapetalae</taxon>
        <taxon>rosids</taxon>
        <taxon>malvids</taxon>
        <taxon>Malvales</taxon>
        <taxon>Malvaceae</taxon>
        <taxon>Byttnerioideae</taxon>
        <taxon>Theobroma</taxon>
    </lineage>
</organism>
<feature type="compositionally biased region" description="Basic and acidic residues" evidence="1">
    <location>
        <begin position="224"/>
        <end position="235"/>
    </location>
</feature>
<accession>A0A061EWK3</accession>
<feature type="region of interest" description="Disordered" evidence="1">
    <location>
        <begin position="213"/>
        <end position="235"/>
    </location>
</feature>
<reference evidence="2 3" key="1">
    <citation type="journal article" date="2013" name="Genome Biol.">
        <title>The genome sequence of the most widely cultivated cacao type and its use to identify candidate genes regulating pod color.</title>
        <authorList>
            <person name="Motamayor J.C."/>
            <person name="Mockaitis K."/>
            <person name="Schmutz J."/>
            <person name="Haiminen N."/>
            <person name="Iii D.L."/>
            <person name="Cornejo O."/>
            <person name="Findley S.D."/>
            <person name="Zheng P."/>
            <person name="Utro F."/>
            <person name="Royaert S."/>
            <person name="Saski C."/>
            <person name="Jenkins J."/>
            <person name="Podicheti R."/>
            <person name="Zhao M."/>
            <person name="Scheffler B.E."/>
            <person name="Stack J.C."/>
            <person name="Feltus F.A."/>
            <person name="Mustiga G.M."/>
            <person name="Amores F."/>
            <person name="Phillips W."/>
            <person name="Marelli J.P."/>
            <person name="May G.D."/>
            <person name="Shapiro H."/>
            <person name="Ma J."/>
            <person name="Bustamante C.D."/>
            <person name="Schnell R.J."/>
            <person name="Main D."/>
            <person name="Gilbert D."/>
            <person name="Parida L."/>
            <person name="Kuhn D.N."/>
        </authorList>
    </citation>
    <scope>NUCLEOTIDE SEQUENCE [LARGE SCALE GENOMIC DNA]</scope>
    <source>
        <strain evidence="3">cv. Matina 1-6</strain>
    </source>
</reference>
<evidence type="ECO:0000313" key="3">
    <source>
        <dbReference type="Proteomes" id="UP000026915"/>
    </source>
</evidence>
<dbReference type="AlphaFoldDB" id="A0A061EWK3"/>
<dbReference type="HOGENOM" id="CLU_1181941_0_0_1"/>
<keyword evidence="3" id="KW-1185">Reference proteome</keyword>
<name>A0A061EWK3_THECC</name>